<keyword evidence="3" id="KW-0328">Glycosyltransferase</keyword>
<dbReference type="InterPro" id="IPR026461">
    <property type="entry name" value="Trfase_2_rSAM/seldom_assoc"/>
</dbReference>
<evidence type="ECO:0000259" key="6">
    <source>
        <dbReference type="Pfam" id="PF00535"/>
    </source>
</evidence>
<name>A0A9D5JUU2_9BACT</name>
<dbReference type="AlphaFoldDB" id="A0A9D5JUU2"/>
<organism evidence="7 8">
    <name type="scientific">candidate division KSB3 bacterium</name>
    <dbReference type="NCBI Taxonomy" id="2044937"/>
    <lineage>
        <taxon>Bacteria</taxon>
        <taxon>candidate division KSB3</taxon>
    </lineage>
</organism>
<evidence type="ECO:0000256" key="1">
    <source>
        <dbReference type="ARBA" id="ARBA00004236"/>
    </source>
</evidence>
<sequence>METRCAFSIIIPVLHEETTINALLETLFRQCQGEAVEIIVVDGDPAKSTLQQIRSAEVITLSSEPGRGNQMNTGARAAHGDMLIFLHADTVLPPGAFAYIRDVLSQSEYVAGAFKLGLDSDRWIFRVIEIAASWRYRVTHIPYGDQAFFLPRDYFLQIGGFQDIPIMEDLELMRRIKRRNDRIHISTAKAVKTSVRRWEKEGILYAVCRTWLLASLYCVGVSPSTLVKYYRNA</sequence>
<keyword evidence="2" id="KW-1003">Cell membrane</keyword>
<dbReference type="PANTHER" id="PTHR43646">
    <property type="entry name" value="GLYCOSYLTRANSFERASE"/>
    <property type="match status" value="1"/>
</dbReference>
<dbReference type="Proteomes" id="UP000649604">
    <property type="component" value="Unassembled WGS sequence"/>
</dbReference>
<comment type="subcellular location">
    <subcellularLocation>
        <location evidence="1">Cell membrane</location>
    </subcellularLocation>
</comment>
<gene>
    <name evidence="7" type="ORF">GF339_08155</name>
</gene>
<dbReference type="CDD" id="cd02522">
    <property type="entry name" value="GT_2_like_a"/>
    <property type="match status" value="1"/>
</dbReference>
<comment type="caution">
    <text evidence="7">The sequence shown here is derived from an EMBL/GenBank/DDBJ whole genome shotgun (WGS) entry which is preliminary data.</text>
</comment>
<evidence type="ECO:0000313" key="7">
    <source>
        <dbReference type="EMBL" id="MBD3324543.1"/>
    </source>
</evidence>
<dbReference type="SUPFAM" id="SSF53448">
    <property type="entry name" value="Nucleotide-diphospho-sugar transferases"/>
    <property type="match status" value="1"/>
</dbReference>
<keyword evidence="4" id="KW-0808">Transferase</keyword>
<accession>A0A9D5JUU2</accession>
<keyword evidence="5" id="KW-0472">Membrane</keyword>
<evidence type="ECO:0000256" key="3">
    <source>
        <dbReference type="ARBA" id="ARBA00022676"/>
    </source>
</evidence>
<dbReference type="EMBL" id="WJJP01000254">
    <property type="protein sequence ID" value="MBD3324543.1"/>
    <property type="molecule type" value="Genomic_DNA"/>
</dbReference>
<reference evidence="7" key="1">
    <citation type="submission" date="2019-11" db="EMBL/GenBank/DDBJ databases">
        <title>Microbial mats filling the niche in hypersaline microbial mats.</title>
        <authorList>
            <person name="Wong H.L."/>
            <person name="Macleod F.I."/>
            <person name="White R.A. III"/>
            <person name="Burns B.P."/>
        </authorList>
    </citation>
    <scope>NUCLEOTIDE SEQUENCE</scope>
    <source>
        <strain evidence="7">Rbin_158</strain>
    </source>
</reference>
<dbReference type="GO" id="GO:0016757">
    <property type="term" value="F:glycosyltransferase activity"/>
    <property type="evidence" value="ECO:0007669"/>
    <property type="project" value="UniProtKB-KW"/>
</dbReference>
<dbReference type="PANTHER" id="PTHR43646:SF2">
    <property type="entry name" value="GLYCOSYLTRANSFERASE 2-LIKE DOMAIN-CONTAINING PROTEIN"/>
    <property type="match status" value="1"/>
</dbReference>
<dbReference type="Pfam" id="PF00535">
    <property type="entry name" value="Glycos_transf_2"/>
    <property type="match status" value="1"/>
</dbReference>
<protein>
    <submittedName>
        <fullName evidence="7">Glycosyltransferase</fullName>
    </submittedName>
</protein>
<dbReference type="Gene3D" id="3.90.550.10">
    <property type="entry name" value="Spore Coat Polysaccharide Biosynthesis Protein SpsA, Chain A"/>
    <property type="match status" value="1"/>
</dbReference>
<evidence type="ECO:0000256" key="4">
    <source>
        <dbReference type="ARBA" id="ARBA00022679"/>
    </source>
</evidence>
<proteinExistence type="predicted"/>
<evidence type="ECO:0000256" key="2">
    <source>
        <dbReference type="ARBA" id="ARBA00022475"/>
    </source>
</evidence>
<dbReference type="NCBIfam" id="TIGR04283">
    <property type="entry name" value="glyco_like_mftF"/>
    <property type="match status" value="1"/>
</dbReference>
<dbReference type="GO" id="GO:0005886">
    <property type="term" value="C:plasma membrane"/>
    <property type="evidence" value="ECO:0007669"/>
    <property type="project" value="UniProtKB-SubCell"/>
</dbReference>
<evidence type="ECO:0000313" key="8">
    <source>
        <dbReference type="Proteomes" id="UP000649604"/>
    </source>
</evidence>
<dbReference type="InterPro" id="IPR029044">
    <property type="entry name" value="Nucleotide-diphossugar_trans"/>
</dbReference>
<feature type="domain" description="Glycosyltransferase 2-like" evidence="6">
    <location>
        <begin position="8"/>
        <end position="140"/>
    </location>
</feature>
<dbReference type="InterPro" id="IPR001173">
    <property type="entry name" value="Glyco_trans_2-like"/>
</dbReference>
<evidence type="ECO:0000256" key="5">
    <source>
        <dbReference type="ARBA" id="ARBA00023136"/>
    </source>
</evidence>